<dbReference type="PANTHER" id="PTHR19858:SF0">
    <property type="entry name" value="PERIODIC TRYPTOPHAN PROTEIN 2 HOMOLOG"/>
    <property type="match status" value="1"/>
</dbReference>
<accession>A0A1E4RLG8</accession>
<dbReference type="GO" id="GO:0000028">
    <property type="term" value="P:ribosomal small subunit assembly"/>
    <property type="evidence" value="ECO:0007669"/>
    <property type="project" value="TreeGrafter"/>
</dbReference>
<dbReference type="SMART" id="SM00320">
    <property type="entry name" value="WD40"/>
    <property type="match status" value="13"/>
</dbReference>
<dbReference type="Pfam" id="PF00400">
    <property type="entry name" value="WD40"/>
    <property type="match status" value="5"/>
</dbReference>
<feature type="compositionally biased region" description="Acidic residues" evidence="6">
    <location>
        <begin position="852"/>
        <end position="884"/>
    </location>
</feature>
<feature type="repeat" description="WD" evidence="5">
    <location>
        <begin position="378"/>
        <end position="411"/>
    </location>
</feature>
<evidence type="ECO:0000259" key="7">
    <source>
        <dbReference type="Pfam" id="PF04003"/>
    </source>
</evidence>
<dbReference type="SUPFAM" id="SSF50978">
    <property type="entry name" value="WD40 repeat-like"/>
    <property type="match status" value="2"/>
</dbReference>
<dbReference type="GO" id="GO:0000472">
    <property type="term" value="P:endonucleolytic cleavage to generate mature 5'-end of SSU-rRNA from (SSU-rRNA, 5.8S rRNA, LSU-rRNA)"/>
    <property type="evidence" value="ECO:0007669"/>
    <property type="project" value="EnsemblFungi"/>
</dbReference>
<dbReference type="FunFam" id="2.130.10.10:FF:000602">
    <property type="entry name" value="Periodic tryptophan protein 2"/>
    <property type="match status" value="1"/>
</dbReference>
<dbReference type="STRING" id="984485.A0A1E4RLG8"/>
<dbReference type="GO" id="GO:0005737">
    <property type="term" value="C:cytoplasm"/>
    <property type="evidence" value="ECO:0007669"/>
    <property type="project" value="EnsemblFungi"/>
</dbReference>
<dbReference type="GO" id="GO:0032040">
    <property type="term" value="C:small-subunit processome"/>
    <property type="evidence" value="ECO:0007669"/>
    <property type="project" value="EnsemblFungi"/>
</dbReference>
<evidence type="ECO:0000256" key="2">
    <source>
        <dbReference type="ARBA" id="ARBA00022553"/>
    </source>
</evidence>
<evidence type="ECO:0000256" key="3">
    <source>
        <dbReference type="ARBA" id="ARBA00022574"/>
    </source>
</evidence>
<feature type="domain" description="Small-subunit processome Utp12" evidence="7">
    <location>
        <begin position="741"/>
        <end position="844"/>
    </location>
</feature>
<dbReference type="InterPro" id="IPR020472">
    <property type="entry name" value="WD40_PAC1"/>
</dbReference>
<feature type="repeat" description="WD" evidence="5">
    <location>
        <begin position="142"/>
        <end position="183"/>
    </location>
</feature>
<feature type="repeat" description="WD" evidence="5">
    <location>
        <begin position="336"/>
        <end position="377"/>
    </location>
</feature>
<dbReference type="Pfam" id="PF04003">
    <property type="entry name" value="Utp12"/>
    <property type="match status" value="1"/>
</dbReference>
<dbReference type="RefSeq" id="XP_020077108.1">
    <property type="nucleotide sequence ID" value="XM_020218648.1"/>
</dbReference>
<dbReference type="PROSITE" id="PS50294">
    <property type="entry name" value="WD_REPEATS_REGION"/>
    <property type="match status" value="3"/>
</dbReference>
<keyword evidence="4" id="KW-0677">Repeat</keyword>
<keyword evidence="2" id="KW-0597">Phosphoprotein</keyword>
<dbReference type="PROSITE" id="PS50082">
    <property type="entry name" value="WD_REPEATS_2"/>
    <property type="match status" value="5"/>
</dbReference>
<organism evidence="8 9">
    <name type="scientific">Hyphopichia burtonii NRRL Y-1933</name>
    <dbReference type="NCBI Taxonomy" id="984485"/>
    <lineage>
        <taxon>Eukaryota</taxon>
        <taxon>Fungi</taxon>
        <taxon>Dikarya</taxon>
        <taxon>Ascomycota</taxon>
        <taxon>Saccharomycotina</taxon>
        <taxon>Pichiomycetes</taxon>
        <taxon>Debaryomycetaceae</taxon>
        <taxon>Hyphopichia</taxon>
    </lineage>
</organism>
<dbReference type="InterPro" id="IPR015943">
    <property type="entry name" value="WD40/YVTN_repeat-like_dom_sf"/>
</dbReference>
<keyword evidence="9" id="KW-1185">Reference proteome</keyword>
<dbReference type="PRINTS" id="PR00320">
    <property type="entry name" value="GPROTEINBRPT"/>
</dbReference>
<dbReference type="GO" id="GO:0000920">
    <property type="term" value="P:septum digestion after cytokinesis"/>
    <property type="evidence" value="ECO:0007669"/>
    <property type="project" value="EnsemblFungi"/>
</dbReference>
<dbReference type="InterPro" id="IPR036322">
    <property type="entry name" value="WD40_repeat_dom_sf"/>
</dbReference>
<evidence type="ECO:0000256" key="1">
    <source>
        <dbReference type="ARBA" id="ARBA00010226"/>
    </source>
</evidence>
<dbReference type="Proteomes" id="UP000095085">
    <property type="component" value="Unassembled WGS sequence"/>
</dbReference>
<evidence type="ECO:0000313" key="9">
    <source>
        <dbReference type="Proteomes" id="UP000095085"/>
    </source>
</evidence>
<dbReference type="PROSITE" id="PS00678">
    <property type="entry name" value="WD_REPEATS_1"/>
    <property type="match status" value="3"/>
</dbReference>
<proteinExistence type="inferred from homology"/>
<keyword evidence="3 5" id="KW-0853">WD repeat</keyword>
<dbReference type="InterPro" id="IPR027145">
    <property type="entry name" value="PWP2"/>
</dbReference>
<evidence type="ECO:0000256" key="4">
    <source>
        <dbReference type="ARBA" id="ARBA00022737"/>
    </source>
</evidence>
<dbReference type="CDD" id="cd00200">
    <property type="entry name" value="WD40"/>
    <property type="match status" value="1"/>
</dbReference>
<dbReference type="OrthoDB" id="3142434at2759"/>
<comment type="similarity">
    <text evidence="1">Belongs to the WD repeat PWP2 family.</text>
</comment>
<name>A0A1E4RLG8_9ASCO</name>
<gene>
    <name evidence="8" type="ORF">HYPBUDRAFT_108690</name>
</gene>
<feature type="region of interest" description="Disordered" evidence="6">
    <location>
        <begin position="846"/>
        <end position="912"/>
    </location>
</feature>
<protein>
    <submittedName>
        <fullName evidence="8">WD40 repeat-like protein</fullName>
    </submittedName>
</protein>
<evidence type="ECO:0000256" key="5">
    <source>
        <dbReference type="PROSITE-ProRule" id="PRU00221"/>
    </source>
</evidence>
<sequence length="912" mass="103113">MKSDFKFSNLLGTVYRQGNLLYTEDGTKLLSPVGNRVSCFDLINNTSFTFNYEHRKNIARIALNKQGTLLLSVDEDGRAILVNFVSRVVLHHFNFKDRVNDLQFSPDGHYFAIAVGRFVQVWKTPDFTEDRQFAPFVRHRIHAGHYNDVLSVTWSNDSRFFISTSKDMTSRIFSLHSLEKEVAMTLAGHRDYVMKAFFNETQEIIYTVSKDGALFQWEYVEEENDEESQDEDSESEDDDSKKAWRITAKNYFYSDAKVKCVTFHSATNLLVVGFGQGEFRLYDLPEFNMIQQLSMGQNAVNTVQINKTGEWLAFGSSKAGQLLVYEWQSELYILKQQGHFDLTNALCYSPDGGRVITASDDGKIKVWDVNTGFCLMTFQEHTAAVTGVQFAKRGQVLFSASLDGTVRAWDMIRFRNFRTFTASERIQFNCLAVDPSGEVIVAGSHDNFDIYVWSVQTAQLLDSLSGHEGPISCLAFGQENSILASASWDHSIRIWNIFGRSQTVEPIEVTSDVLSLTMRPDSKELAVSTLDGHITVFDVEDAKQLHLIDGRKDILGGRFLEDRFSAKNSARLKYFTTINYSFDGLALVCGGNNNSICLYDLTNEVLLKRFTVSLNMQFNGTMAMLNSNKITDAGTSIDLIDRAGENSDLEDRVDSTLPGSHRGDPSLRNVRPEIRVTSIAFSPTSSAFAAASTEGLLIFSIDSGVIFDPFDLDVDITPEATLETLQEKEYLTALVMAFRLNEDYLIQRVYENIPVKDIRLVCDGLPVIYVNKLLTFIGKSVVQLHHFEFNLLWIRLLITSHGRYINAHKFEFSSSIKMIQRFLGKLALEVVLVSKKNGYLYSYLSESSKQEQDEEEEEELLDAGDIEMDNDEDDDDDDDDDDEGWFGPESSIKASNGIVFSKSDDSDEEMLD</sequence>
<dbReference type="EMBL" id="KV454540">
    <property type="protein sequence ID" value="ODV68041.1"/>
    <property type="molecule type" value="Genomic_DNA"/>
</dbReference>
<evidence type="ECO:0000256" key="6">
    <source>
        <dbReference type="SAM" id="MobiDB-lite"/>
    </source>
</evidence>
<feature type="repeat" description="WD" evidence="5">
    <location>
        <begin position="186"/>
        <end position="227"/>
    </location>
</feature>
<dbReference type="GO" id="GO:0030010">
    <property type="term" value="P:establishment of cell polarity"/>
    <property type="evidence" value="ECO:0007669"/>
    <property type="project" value="EnsemblFungi"/>
</dbReference>
<dbReference type="PANTHER" id="PTHR19858">
    <property type="entry name" value="WD40 REPEAT PROTEIN"/>
    <property type="match status" value="1"/>
</dbReference>
<dbReference type="Gene3D" id="2.130.10.10">
    <property type="entry name" value="YVTN repeat-like/Quinoprotein amine dehydrogenase"/>
    <property type="match status" value="3"/>
</dbReference>
<dbReference type="GO" id="GO:0034388">
    <property type="term" value="C:Pwp2p-containing subcomplex of 90S preribosome"/>
    <property type="evidence" value="ECO:0007669"/>
    <property type="project" value="EnsemblFungi"/>
</dbReference>
<dbReference type="SUPFAM" id="SSF63829">
    <property type="entry name" value="Calcium-dependent phosphotriesterase"/>
    <property type="match status" value="1"/>
</dbReference>
<dbReference type="GO" id="GO:0000447">
    <property type="term" value="P:endonucleolytic cleavage in ITS1 to separate SSU-rRNA from 5.8S rRNA and LSU-rRNA from tricistronic rRNA transcript (SSU-rRNA, 5.8S rRNA, LSU-rRNA)"/>
    <property type="evidence" value="ECO:0007669"/>
    <property type="project" value="EnsemblFungi"/>
</dbReference>
<dbReference type="InterPro" id="IPR007148">
    <property type="entry name" value="SSU_processome_Utp12"/>
</dbReference>
<dbReference type="InterPro" id="IPR019775">
    <property type="entry name" value="WD40_repeat_CS"/>
</dbReference>
<dbReference type="InterPro" id="IPR001680">
    <property type="entry name" value="WD40_rpt"/>
</dbReference>
<reference evidence="9" key="1">
    <citation type="submission" date="2016-05" db="EMBL/GenBank/DDBJ databases">
        <title>Comparative genomics of biotechnologically important yeasts.</title>
        <authorList>
            <consortium name="DOE Joint Genome Institute"/>
            <person name="Riley R."/>
            <person name="Haridas S."/>
            <person name="Wolfe K.H."/>
            <person name="Lopes M.R."/>
            <person name="Hittinger C.T."/>
            <person name="Goker M."/>
            <person name="Salamov A."/>
            <person name="Wisecaver J."/>
            <person name="Long T.M."/>
            <person name="Aerts A.L."/>
            <person name="Barry K."/>
            <person name="Choi C."/>
            <person name="Clum A."/>
            <person name="Coughlan A.Y."/>
            <person name="Deshpande S."/>
            <person name="Douglass A.P."/>
            <person name="Hanson S.J."/>
            <person name="Klenk H.-P."/>
            <person name="Labutti K."/>
            <person name="Lapidus A."/>
            <person name="Lindquist E."/>
            <person name="Lipzen A."/>
            <person name="Meier-Kolthoff J.P."/>
            <person name="Ohm R.A."/>
            <person name="Otillar R.P."/>
            <person name="Pangilinan J."/>
            <person name="Peng Y."/>
            <person name="Rokas A."/>
            <person name="Rosa C.A."/>
            <person name="Scheuner C."/>
            <person name="Sibirny A.A."/>
            <person name="Slot J.C."/>
            <person name="Stielow J.B."/>
            <person name="Sun H."/>
            <person name="Kurtzman C.P."/>
            <person name="Blackwell M."/>
            <person name="Grigoriev I.V."/>
            <person name="Jeffries T.W."/>
        </authorList>
    </citation>
    <scope>NUCLEOTIDE SEQUENCE [LARGE SCALE GENOMIC DNA]</scope>
    <source>
        <strain evidence="9">NRRL Y-1933</strain>
    </source>
</reference>
<dbReference type="GeneID" id="30993198"/>
<dbReference type="AlphaFoldDB" id="A0A1E4RLG8"/>
<dbReference type="GO" id="GO:0000480">
    <property type="term" value="P:endonucleolytic cleavage in 5'-ETS of tricistronic rRNA transcript (SSU-rRNA, 5.8S rRNA, LSU-rRNA)"/>
    <property type="evidence" value="ECO:0007669"/>
    <property type="project" value="EnsemblFungi"/>
</dbReference>
<evidence type="ECO:0000313" key="8">
    <source>
        <dbReference type="EMBL" id="ODV68041.1"/>
    </source>
</evidence>
<feature type="repeat" description="WD" evidence="5">
    <location>
        <begin position="464"/>
        <end position="497"/>
    </location>
</feature>